<sequence length="329" mass="35279">MSTADGAARPDHTDETDHADLVELGRVRRAGWTRVVHGAHRQVEAPAGAPDLDLLAVQQVLPPSAVLTGLTAAGARGWWLPLLPDDVPVFASTPRGSGRVRRPELRVARTAGPAPTETLSGLRLSSAARTLLDCGRLLGTLDLAIVVAGALHAGGPRTAVEQAAHVPDARGGPRLRAALGLVLDGAESAMEVVLGALCLVLGLDVEAQHEVRDADGQLVARGDVWLRGTRTLVEYDGATHREADAQRDDLRRDRRLGAVDWSRIAVTRHDLLGQVGALARDLDRAAGRDHDPARLRPWRALLRESTQTPAGTAWLRQRWAPRRMPPRAA</sequence>
<protein>
    <submittedName>
        <fullName evidence="1">Very-short-patch-repair endonuclease</fullName>
    </submittedName>
</protein>
<name>A0ACC6IDX5_9ACTN</name>
<dbReference type="EMBL" id="JAVIZJ010000002">
    <property type="protein sequence ID" value="MDR6208968.1"/>
    <property type="molecule type" value="Genomic_DNA"/>
</dbReference>
<keyword evidence="1" id="KW-0378">Hydrolase</keyword>
<gene>
    <name evidence="1" type="ORF">QE364_000660</name>
</gene>
<comment type="caution">
    <text evidence="1">The sequence shown here is derived from an EMBL/GenBank/DDBJ whole genome shotgun (WGS) entry which is preliminary data.</text>
</comment>
<keyword evidence="1" id="KW-0255">Endonuclease</keyword>
<keyword evidence="2" id="KW-1185">Reference proteome</keyword>
<reference evidence="1" key="1">
    <citation type="submission" date="2023-08" db="EMBL/GenBank/DDBJ databases">
        <title>Functional and genomic diversity of the sorghum phyllosphere microbiome.</title>
        <authorList>
            <person name="Shade A."/>
        </authorList>
    </citation>
    <scope>NUCLEOTIDE SEQUENCE</scope>
    <source>
        <strain evidence="1">SORGH_AS_0885</strain>
    </source>
</reference>
<organism evidence="1 2">
    <name type="scientific">Nocardioides zeae</name>
    <dbReference type="NCBI Taxonomy" id="1457234"/>
    <lineage>
        <taxon>Bacteria</taxon>
        <taxon>Bacillati</taxon>
        <taxon>Actinomycetota</taxon>
        <taxon>Actinomycetes</taxon>
        <taxon>Propionibacteriales</taxon>
        <taxon>Nocardioidaceae</taxon>
        <taxon>Nocardioides</taxon>
    </lineage>
</organism>
<evidence type="ECO:0000313" key="1">
    <source>
        <dbReference type="EMBL" id="MDR6208968.1"/>
    </source>
</evidence>
<dbReference type="Proteomes" id="UP001261666">
    <property type="component" value="Unassembled WGS sequence"/>
</dbReference>
<proteinExistence type="predicted"/>
<accession>A0ACC6IDX5</accession>
<evidence type="ECO:0000313" key="2">
    <source>
        <dbReference type="Proteomes" id="UP001261666"/>
    </source>
</evidence>
<keyword evidence="1" id="KW-0540">Nuclease</keyword>